<dbReference type="EMBL" id="BPLR01020191">
    <property type="protein sequence ID" value="GIX75723.1"/>
    <property type="molecule type" value="Genomic_DNA"/>
</dbReference>
<dbReference type="AlphaFoldDB" id="A0AAV4MVC7"/>
<accession>A0AAV4MVC7</accession>
<gene>
    <name evidence="1" type="ORF">CEXT_398551</name>
</gene>
<name>A0AAV4MVC7_CAEEX</name>
<keyword evidence="2" id="KW-1185">Reference proteome</keyword>
<sequence>MGDLTGHMDEFRWCSFFSVHQEKDSEKESSRGTERKLHFGFGGALHENCRQDFRGKNYSNIVLESWWLSSSQVRIPAFKD</sequence>
<organism evidence="1 2">
    <name type="scientific">Caerostris extrusa</name>
    <name type="common">Bark spider</name>
    <name type="synonym">Caerostris bankana</name>
    <dbReference type="NCBI Taxonomy" id="172846"/>
    <lineage>
        <taxon>Eukaryota</taxon>
        <taxon>Metazoa</taxon>
        <taxon>Ecdysozoa</taxon>
        <taxon>Arthropoda</taxon>
        <taxon>Chelicerata</taxon>
        <taxon>Arachnida</taxon>
        <taxon>Araneae</taxon>
        <taxon>Araneomorphae</taxon>
        <taxon>Entelegynae</taxon>
        <taxon>Araneoidea</taxon>
        <taxon>Araneidae</taxon>
        <taxon>Caerostris</taxon>
    </lineage>
</organism>
<evidence type="ECO:0000313" key="2">
    <source>
        <dbReference type="Proteomes" id="UP001054945"/>
    </source>
</evidence>
<comment type="caution">
    <text evidence="1">The sequence shown here is derived from an EMBL/GenBank/DDBJ whole genome shotgun (WGS) entry which is preliminary data.</text>
</comment>
<dbReference type="Proteomes" id="UP001054945">
    <property type="component" value="Unassembled WGS sequence"/>
</dbReference>
<proteinExistence type="predicted"/>
<protein>
    <submittedName>
        <fullName evidence="1">Uncharacterized protein</fullName>
    </submittedName>
</protein>
<reference evidence="1 2" key="1">
    <citation type="submission" date="2021-06" db="EMBL/GenBank/DDBJ databases">
        <title>Caerostris extrusa draft genome.</title>
        <authorList>
            <person name="Kono N."/>
            <person name="Arakawa K."/>
        </authorList>
    </citation>
    <scope>NUCLEOTIDE SEQUENCE [LARGE SCALE GENOMIC DNA]</scope>
</reference>
<evidence type="ECO:0000313" key="1">
    <source>
        <dbReference type="EMBL" id="GIX75723.1"/>
    </source>
</evidence>